<sequence length="546" mass="62018">MKNSLRNILTALLYVQPGRYPQLSFFPFRPSTIIDAQSQMITDRVSSTLRSSTVSKENVYADVFADATAMTNAFQTQLKLEMAGMVSVAPVLPFFEDMCKTPKGTIVAPASKSGSPVKTTRTIHGTYYQWSSHAFAIRKHWFDEGRENEIDTTKAFLDISHKNLMLEQSLWSKQLIRAFEATLQRLKSAHAHGQITAYPFLKIMPRKAYVDLLIRTVNSIITDSELQHVSRSLLLVRLGERVEDACAVWRKQNLGIIDELKLTYEIYANLYTSQERKAGSVREAWLRALQVRSEDGICLNPQWPQWNSHIRLMVGQELYRILYDHLTFNLNGVRLPVSSSSSSSSDKDVLPRQEAPVLFEVSSENPAESRCEIRYSYCQCLLPSEDRAILNMHLLTGDSTRLIRRPNYFYGTDAAANDDLDFDASKVLLVLDALNALASCPWKVNTPILDALIQVGRSGGDSGLTIPETKSLPPLKPKKISRLNAHFFWSCGTFHPCTRSLKIGYFGLSINQCRALRLHKHKFYGVHFFVLKVGLPSHFYSWWIQR</sequence>
<dbReference type="GO" id="GO:0003899">
    <property type="term" value="F:DNA-directed RNA polymerase activity"/>
    <property type="evidence" value="ECO:0007669"/>
    <property type="project" value="InterPro"/>
</dbReference>
<dbReference type="PANTHER" id="PTHR10102:SF0">
    <property type="entry name" value="DNA-DIRECTED RNA POLYMERASE, MITOCHONDRIAL"/>
    <property type="match status" value="1"/>
</dbReference>
<keyword evidence="3" id="KW-1185">Reference proteome</keyword>
<dbReference type="AlphaFoldDB" id="A0A3P6TUK1"/>
<dbReference type="Proteomes" id="UP000281553">
    <property type="component" value="Unassembled WGS sequence"/>
</dbReference>
<proteinExistence type="predicted"/>
<dbReference type="SMART" id="SM01311">
    <property type="entry name" value="RPOL_N"/>
    <property type="match status" value="1"/>
</dbReference>
<evidence type="ECO:0000313" key="2">
    <source>
        <dbReference type="EMBL" id="VDK85085.1"/>
    </source>
</evidence>
<dbReference type="Pfam" id="PF14700">
    <property type="entry name" value="RPOL_N"/>
    <property type="match status" value="1"/>
</dbReference>
<dbReference type="GO" id="GO:0006390">
    <property type="term" value="P:mitochondrial transcription"/>
    <property type="evidence" value="ECO:0007669"/>
    <property type="project" value="TreeGrafter"/>
</dbReference>
<evidence type="ECO:0000313" key="3">
    <source>
        <dbReference type="Proteomes" id="UP000281553"/>
    </source>
</evidence>
<evidence type="ECO:0000259" key="1">
    <source>
        <dbReference type="SMART" id="SM01311"/>
    </source>
</evidence>
<protein>
    <recommendedName>
        <fullName evidence="1">DNA-directed RNA polymerase N-terminal domain-containing protein</fullName>
    </recommendedName>
</protein>
<organism evidence="2 3">
    <name type="scientific">Dibothriocephalus latus</name>
    <name type="common">Fish tapeworm</name>
    <name type="synonym">Diphyllobothrium latum</name>
    <dbReference type="NCBI Taxonomy" id="60516"/>
    <lineage>
        <taxon>Eukaryota</taxon>
        <taxon>Metazoa</taxon>
        <taxon>Spiralia</taxon>
        <taxon>Lophotrochozoa</taxon>
        <taxon>Platyhelminthes</taxon>
        <taxon>Cestoda</taxon>
        <taxon>Eucestoda</taxon>
        <taxon>Diphyllobothriidea</taxon>
        <taxon>Diphyllobothriidae</taxon>
        <taxon>Dibothriocephalus</taxon>
    </lineage>
</organism>
<dbReference type="EMBL" id="UYRU01044045">
    <property type="protein sequence ID" value="VDK85085.1"/>
    <property type="molecule type" value="Genomic_DNA"/>
</dbReference>
<dbReference type="GO" id="GO:0034245">
    <property type="term" value="C:mitochondrial DNA-directed RNA polymerase complex"/>
    <property type="evidence" value="ECO:0007669"/>
    <property type="project" value="TreeGrafter"/>
</dbReference>
<dbReference type="InterPro" id="IPR002092">
    <property type="entry name" value="DNA-dir_Rpol_phage-type"/>
</dbReference>
<dbReference type="Gene3D" id="1.10.1320.10">
    <property type="entry name" value="DNA-directed RNA polymerase, N-terminal domain"/>
    <property type="match status" value="1"/>
</dbReference>
<feature type="domain" description="DNA-directed RNA polymerase N-terminal" evidence="1">
    <location>
        <begin position="75"/>
        <end position="439"/>
    </location>
</feature>
<accession>A0A3P6TUK1</accession>
<dbReference type="InterPro" id="IPR029262">
    <property type="entry name" value="RPOL_N"/>
</dbReference>
<name>A0A3P6TUK1_DIBLA</name>
<dbReference type="InterPro" id="IPR043502">
    <property type="entry name" value="DNA/RNA_pol_sf"/>
</dbReference>
<dbReference type="GO" id="GO:0001018">
    <property type="term" value="F:mitochondrial promoter sequence-specific DNA binding"/>
    <property type="evidence" value="ECO:0007669"/>
    <property type="project" value="TreeGrafter"/>
</dbReference>
<dbReference type="PANTHER" id="PTHR10102">
    <property type="entry name" value="DNA-DIRECTED RNA POLYMERASE, MITOCHONDRIAL"/>
    <property type="match status" value="1"/>
</dbReference>
<dbReference type="InterPro" id="IPR037159">
    <property type="entry name" value="RNA_POL_N_sf"/>
</dbReference>
<dbReference type="OrthoDB" id="276422at2759"/>
<dbReference type="SUPFAM" id="SSF56672">
    <property type="entry name" value="DNA/RNA polymerases"/>
    <property type="match status" value="1"/>
</dbReference>
<gene>
    <name evidence="2" type="ORF">DILT_LOCUS3669</name>
</gene>
<reference evidence="2 3" key="1">
    <citation type="submission" date="2018-11" db="EMBL/GenBank/DDBJ databases">
        <authorList>
            <consortium name="Pathogen Informatics"/>
        </authorList>
    </citation>
    <scope>NUCLEOTIDE SEQUENCE [LARGE SCALE GENOMIC DNA]</scope>
</reference>